<keyword evidence="7 8" id="KW-0472">Membrane</keyword>
<reference evidence="10 11" key="1">
    <citation type="submission" date="2019-12" db="EMBL/GenBank/DDBJ databases">
        <authorList>
            <person name="Lee S.D."/>
        </authorList>
    </citation>
    <scope>NUCLEOTIDE SEQUENCE [LARGE SCALE GENOMIC DNA]</scope>
    <source>
        <strain evidence="10 11">GH1-50</strain>
    </source>
</reference>
<dbReference type="FunFam" id="3.40.50.300:FF:000133">
    <property type="entry name" value="Spermidine/putrescine import ATP-binding protein PotA"/>
    <property type="match status" value="1"/>
</dbReference>
<dbReference type="Pfam" id="PF00005">
    <property type="entry name" value="ABC_tran"/>
    <property type="match status" value="1"/>
</dbReference>
<accession>A0A7C9INP8</accession>
<dbReference type="Pfam" id="PF08402">
    <property type="entry name" value="TOBE_2"/>
    <property type="match status" value="1"/>
</dbReference>
<evidence type="ECO:0000256" key="3">
    <source>
        <dbReference type="ARBA" id="ARBA00022519"/>
    </source>
</evidence>
<dbReference type="PROSITE" id="PS00211">
    <property type="entry name" value="ABC_TRANSPORTER_1"/>
    <property type="match status" value="1"/>
</dbReference>
<dbReference type="Gene3D" id="2.40.50.100">
    <property type="match status" value="1"/>
</dbReference>
<dbReference type="InterPro" id="IPR013611">
    <property type="entry name" value="Transp-assoc_OB_typ2"/>
</dbReference>
<gene>
    <name evidence="8 10" type="primary">potA</name>
    <name evidence="10" type="ORF">GQ651_00745</name>
</gene>
<evidence type="ECO:0000256" key="5">
    <source>
        <dbReference type="ARBA" id="ARBA00022840"/>
    </source>
</evidence>
<organism evidence="10 11">
    <name type="scientific">Kangsaoukella pontilimi</name>
    <dbReference type="NCBI Taxonomy" id="2691042"/>
    <lineage>
        <taxon>Bacteria</taxon>
        <taxon>Pseudomonadati</taxon>
        <taxon>Pseudomonadota</taxon>
        <taxon>Alphaproteobacteria</taxon>
        <taxon>Rhodobacterales</taxon>
        <taxon>Paracoccaceae</taxon>
        <taxon>Kangsaoukella</taxon>
    </lineage>
</organism>
<reference evidence="10 11" key="2">
    <citation type="submission" date="2020-03" db="EMBL/GenBank/DDBJ databases">
        <title>Kangsaoukella pontilimi gen. nov., sp. nov., a new member of the family Rhodobacteraceae isolated from a tidal mudflat.</title>
        <authorList>
            <person name="Kim I.S."/>
        </authorList>
    </citation>
    <scope>NUCLEOTIDE SEQUENCE [LARGE SCALE GENOMIC DNA]</scope>
    <source>
        <strain evidence="10 11">GH1-50</strain>
    </source>
</reference>
<evidence type="ECO:0000256" key="1">
    <source>
        <dbReference type="ARBA" id="ARBA00022448"/>
    </source>
</evidence>
<comment type="caution">
    <text evidence="10">The sequence shown here is derived from an EMBL/GenBank/DDBJ whole genome shotgun (WGS) entry which is preliminary data.</text>
</comment>
<dbReference type="Proteomes" id="UP000480350">
    <property type="component" value="Unassembled WGS sequence"/>
</dbReference>
<dbReference type="SUPFAM" id="SSF50331">
    <property type="entry name" value="MOP-like"/>
    <property type="match status" value="1"/>
</dbReference>
<keyword evidence="3" id="KW-0997">Cell inner membrane</keyword>
<dbReference type="GO" id="GO:0005524">
    <property type="term" value="F:ATP binding"/>
    <property type="evidence" value="ECO:0007669"/>
    <property type="project" value="UniProtKB-KW"/>
</dbReference>
<evidence type="ECO:0000256" key="2">
    <source>
        <dbReference type="ARBA" id="ARBA00022475"/>
    </source>
</evidence>
<dbReference type="GO" id="GO:0043190">
    <property type="term" value="C:ATP-binding cassette (ABC) transporter complex"/>
    <property type="evidence" value="ECO:0007669"/>
    <property type="project" value="InterPro"/>
</dbReference>
<keyword evidence="1 8" id="KW-0813">Transport</keyword>
<sequence>MAERPSPNQTVFAPWTDPDAVPLIRIEGVTKRFGDFTAIDNIDLNIYRREFFALLGPSGCGKTTLMRMLAGFETPTEGRISIDEQDMAGVAPNRRAVNMMFQSYALFPHLSVWENIAFGLRRDGADKDKIAARVEEMLKLVQLERFARRKPHQISGGQRQRVALARSLAKAPKLLLLDEPLGALDKKLRQDTQFELMDIQEKTGTTFVIVTHDQEEAMTVASRVAVMDNGRIMQVATPAEIYEQPNSVYVADFIGDVNLIEGRVSSIDEGRATLDWAEGQHPITGQASGSLSKGGRATFAVRPEKLYISREEPTERTNRVWGKILDIGYLGNLSTYHVETTGGQVIKCEMINVSRIDRRDYTWDDEVWLSWSDTAGLVLPE</sequence>
<dbReference type="InterPro" id="IPR003593">
    <property type="entry name" value="AAA+_ATPase"/>
</dbReference>
<dbReference type="RefSeq" id="WP_160762304.1">
    <property type="nucleotide sequence ID" value="NZ_WUPT01000001.1"/>
</dbReference>
<dbReference type="SMART" id="SM00382">
    <property type="entry name" value="AAA"/>
    <property type="match status" value="1"/>
</dbReference>
<keyword evidence="5 8" id="KW-0067">ATP-binding</keyword>
<protein>
    <recommendedName>
        <fullName evidence="8">Spermidine/putrescine import ATP-binding protein PotA</fullName>
        <ecNumber evidence="8">7.6.2.11</ecNumber>
    </recommendedName>
</protein>
<dbReference type="InterPro" id="IPR017871">
    <property type="entry name" value="ABC_transporter-like_CS"/>
</dbReference>
<evidence type="ECO:0000256" key="4">
    <source>
        <dbReference type="ARBA" id="ARBA00022741"/>
    </source>
</evidence>
<dbReference type="InterPro" id="IPR050093">
    <property type="entry name" value="ABC_SmlMolc_Importer"/>
</dbReference>
<evidence type="ECO:0000256" key="7">
    <source>
        <dbReference type="ARBA" id="ARBA00023136"/>
    </source>
</evidence>
<proteinExistence type="inferred from homology"/>
<dbReference type="InterPro" id="IPR005893">
    <property type="entry name" value="PotA-like"/>
</dbReference>
<keyword evidence="6 8" id="KW-1278">Translocase</keyword>
<comment type="subunit">
    <text evidence="8">The complex is composed of two ATP-binding proteins (PotA), two transmembrane proteins (PotB and PotC) and a solute-binding protein (PotD).</text>
</comment>
<evidence type="ECO:0000313" key="10">
    <source>
        <dbReference type="EMBL" id="MXQ06363.1"/>
    </source>
</evidence>
<keyword evidence="4 8" id="KW-0547">Nucleotide-binding</keyword>
<keyword evidence="2 8" id="KW-1003">Cell membrane</keyword>
<dbReference type="PANTHER" id="PTHR42781:SF5">
    <property type="entry name" value="PUTRESCINE TRANSPORT ATP-BINDING PROTEIN POTG"/>
    <property type="match status" value="1"/>
</dbReference>
<dbReference type="EC" id="7.6.2.11" evidence="8"/>
<name>A0A7C9INP8_9RHOB</name>
<dbReference type="InterPro" id="IPR008995">
    <property type="entry name" value="Mo/tungstate-bd_C_term_dom"/>
</dbReference>
<evidence type="ECO:0000256" key="8">
    <source>
        <dbReference type="RuleBase" id="RU364083"/>
    </source>
</evidence>
<dbReference type="GO" id="GO:0015847">
    <property type="term" value="P:putrescine transport"/>
    <property type="evidence" value="ECO:0007669"/>
    <property type="project" value="UniProtKB-ARBA"/>
</dbReference>
<comment type="similarity">
    <text evidence="8">Belongs to the ABC transporter superfamily. Spermidine/putrescine importer (TC 3.A.1.11.1) family.</text>
</comment>
<feature type="domain" description="ABC transporter" evidence="9">
    <location>
        <begin position="24"/>
        <end position="254"/>
    </location>
</feature>
<comment type="function">
    <text evidence="8">Part of the ABC transporter complex PotABCD involved in spermidine/putrescine import. Responsible for energy coupling to the transport system.</text>
</comment>
<dbReference type="Gene3D" id="3.40.50.300">
    <property type="entry name" value="P-loop containing nucleotide triphosphate hydrolases"/>
    <property type="match status" value="1"/>
</dbReference>
<evidence type="ECO:0000256" key="6">
    <source>
        <dbReference type="ARBA" id="ARBA00022967"/>
    </source>
</evidence>
<dbReference type="NCBIfam" id="TIGR01187">
    <property type="entry name" value="potA"/>
    <property type="match status" value="1"/>
</dbReference>
<dbReference type="SUPFAM" id="SSF52540">
    <property type="entry name" value="P-loop containing nucleoside triphosphate hydrolases"/>
    <property type="match status" value="1"/>
</dbReference>
<dbReference type="GO" id="GO:0015417">
    <property type="term" value="F:ABC-type polyamine transporter activity"/>
    <property type="evidence" value="ECO:0007669"/>
    <property type="project" value="UniProtKB-EC"/>
</dbReference>
<evidence type="ECO:0000259" key="9">
    <source>
        <dbReference type="PROSITE" id="PS50893"/>
    </source>
</evidence>
<dbReference type="EMBL" id="WUPT01000001">
    <property type="protein sequence ID" value="MXQ06363.1"/>
    <property type="molecule type" value="Genomic_DNA"/>
</dbReference>
<dbReference type="PROSITE" id="PS50893">
    <property type="entry name" value="ABC_TRANSPORTER_2"/>
    <property type="match status" value="1"/>
</dbReference>
<dbReference type="GO" id="GO:0016887">
    <property type="term" value="F:ATP hydrolysis activity"/>
    <property type="evidence" value="ECO:0007669"/>
    <property type="project" value="InterPro"/>
</dbReference>
<dbReference type="AlphaFoldDB" id="A0A7C9INP8"/>
<evidence type="ECO:0000313" key="11">
    <source>
        <dbReference type="Proteomes" id="UP000480350"/>
    </source>
</evidence>
<comment type="catalytic activity">
    <reaction evidence="8">
        <text>ATP + H2O + polyamine-[polyamine-binding protein]Side 1 = ADP + phosphate + polyamineSide 2 + [polyamine-binding protein]Side 1.</text>
        <dbReference type="EC" id="7.6.2.11"/>
    </reaction>
</comment>
<dbReference type="PANTHER" id="PTHR42781">
    <property type="entry name" value="SPERMIDINE/PUTRESCINE IMPORT ATP-BINDING PROTEIN POTA"/>
    <property type="match status" value="1"/>
</dbReference>
<dbReference type="InterPro" id="IPR027417">
    <property type="entry name" value="P-loop_NTPase"/>
</dbReference>
<keyword evidence="11" id="KW-1185">Reference proteome</keyword>
<dbReference type="InterPro" id="IPR003439">
    <property type="entry name" value="ABC_transporter-like_ATP-bd"/>
</dbReference>